<evidence type="ECO:0000313" key="3">
    <source>
        <dbReference type="Proteomes" id="UP001562357"/>
    </source>
</evidence>
<dbReference type="EMBL" id="BAAFGZ010000176">
    <property type="protein sequence ID" value="GAB0136193.1"/>
    <property type="molecule type" value="Genomic_DNA"/>
</dbReference>
<organism evidence="2 3">
    <name type="scientific">Epichloe bromicola</name>
    <dbReference type="NCBI Taxonomy" id="79588"/>
    <lineage>
        <taxon>Eukaryota</taxon>
        <taxon>Fungi</taxon>
        <taxon>Dikarya</taxon>
        <taxon>Ascomycota</taxon>
        <taxon>Pezizomycotina</taxon>
        <taxon>Sordariomycetes</taxon>
        <taxon>Hypocreomycetidae</taxon>
        <taxon>Hypocreales</taxon>
        <taxon>Clavicipitaceae</taxon>
        <taxon>Epichloe</taxon>
    </lineage>
</organism>
<name>A0ABQ0CS16_9HYPO</name>
<dbReference type="PANTHER" id="PTHR37844">
    <property type="entry name" value="SER/THR PROTEIN PHOSPHATASE SUPERFAMILY (AFU_ORTHOLOGUE AFUA_1G14840)"/>
    <property type="match status" value="1"/>
</dbReference>
<protein>
    <recommendedName>
        <fullName evidence="1">Calcineurin-like phosphoesterase domain-containing protein</fullName>
    </recommendedName>
</protein>
<dbReference type="Proteomes" id="UP001562357">
    <property type="component" value="Unassembled WGS sequence"/>
</dbReference>
<dbReference type="Pfam" id="PF00149">
    <property type="entry name" value="Metallophos"/>
    <property type="match status" value="1"/>
</dbReference>
<keyword evidence="3" id="KW-1185">Reference proteome</keyword>
<evidence type="ECO:0000313" key="2">
    <source>
        <dbReference type="EMBL" id="GAB0136193.1"/>
    </source>
</evidence>
<dbReference type="InterPro" id="IPR004843">
    <property type="entry name" value="Calcineurin-like_PHP"/>
</dbReference>
<proteinExistence type="predicted"/>
<gene>
    <name evidence="2" type="primary">g4505</name>
    <name evidence="2" type="ORF">EsDP_00004505</name>
</gene>
<evidence type="ECO:0000259" key="1">
    <source>
        <dbReference type="Pfam" id="PF00149"/>
    </source>
</evidence>
<accession>A0ABQ0CS16</accession>
<reference evidence="3" key="1">
    <citation type="submission" date="2024-06" db="EMBL/GenBank/DDBJ databases">
        <title>Draft Genome Sequences of Epichloe bromicola Strains Isolated from Elymus ciliaris.</title>
        <authorList>
            <consortium name="Epichloe bromicola genome sequencing consortium"/>
            <person name="Miura A."/>
            <person name="Imano S."/>
            <person name="Ashida A."/>
            <person name="Sato I."/>
            <person name="Chiba S."/>
            <person name="Tanaka A."/>
            <person name="Camagna M."/>
            <person name="Takemoto D."/>
        </authorList>
    </citation>
    <scope>NUCLEOTIDE SEQUENCE [LARGE SCALE GENOMIC DNA]</scope>
    <source>
        <strain evidence="3">DP</strain>
    </source>
</reference>
<dbReference type="InterPro" id="IPR029052">
    <property type="entry name" value="Metallo-depent_PP-like"/>
</dbReference>
<dbReference type="Gene3D" id="3.60.21.10">
    <property type="match status" value="1"/>
</dbReference>
<comment type="caution">
    <text evidence="2">The sequence shown here is derived from an EMBL/GenBank/DDBJ whole genome shotgun (WGS) entry which is preliminary data.</text>
</comment>
<feature type="domain" description="Calcineurin-like phosphoesterase" evidence="1">
    <location>
        <begin position="8"/>
        <end position="230"/>
    </location>
</feature>
<sequence length="270" mass="30977">MPASFQILSDLHLEHGPGYAAFTIRPKAPYLALLGDIGNVCRDKEQFRTFLKVQLRQFRIVFFVAGNHEAYGSNWEDTVHELESFEHEVRQDDGLGEFVLLNRKQYRIPGCDTVVLGCSLFSYIPDRLHITLGLALNDFQATRAWDTDLHNEEHARDLRWLNDSVSALDTEGDRGAVVIFTHWSPTVHPKSMDPKHLNTPLSHGFTTNLRKEACFRNRRVRLWAFGHTHYNCDFVLDREKGEEPIRLVTNQRGYEGEEVGTFDPEGVVVV</sequence>
<dbReference type="SUPFAM" id="SSF56300">
    <property type="entry name" value="Metallo-dependent phosphatases"/>
    <property type="match status" value="1"/>
</dbReference>
<dbReference type="PANTHER" id="PTHR37844:SF2">
    <property type="entry name" value="SER_THR PROTEIN PHOSPHATASE SUPERFAMILY (AFU_ORTHOLOGUE AFUA_1G14840)"/>
    <property type="match status" value="1"/>
</dbReference>